<gene>
    <name evidence="2" type="ORF">GDO81_007843</name>
</gene>
<dbReference type="AlphaFoldDB" id="A0AAV7CA72"/>
<proteinExistence type="predicted"/>
<evidence type="ECO:0000313" key="3">
    <source>
        <dbReference type="Proteomes" id="UP000824782"/>
    </source>
</evidence>
<dbReference type="Proteomes" id="UP000824782">
    <property type="component" value="Unassembled WGS sequence"/>
</dbReference>
<feature type="transmembrane region" description="Helical" evidence="1">
    <location>
        <begin position="70"/>
        <end position="91"/>
    </location>
</feature>
<comment type="caution">
    <text evidence="2">The sequence shown here is derived from an EMBL/GenBank/DDBJ whole genome shotgun (WGS) entry which is preliminary data.</text>
</comment>
<organism evidence="2 3">
    <name type="scientific">Engystomops pustulosus</name>
    <name type="common">Tungara frog</name>
    <name type="synonym">Physalaemus pustulosus</name>
    <dbReference type="NCBI Taxonomy" id="76066"/>
    <lineage>
        <taxon>Eukaryota</taxon>
        <taxon>Metazoa</taxon>
        <taxon>Chordata</taxon>
        <taxon>Craniata</taxon>
        <taxon>Vertebrata</taxon>
        <taxon>Euteleostomi</taxon>
        <taxon>Amphibia</taxon>
        <taxon>Batrachia</taxon>
        <taxon>Anura</taxon>
        <taxon>Neobatrachia</taxon>
        <taxon>Hyloidea</taxon>
        <taxon>Leptodactylidae</taxon>
        <taxon>Leiuperinae</taxon>
        <taxon>Engystomops</taxon>
    </lineage>
</organism>
<keyword evidence="3" id="KW-1185">Reference proteome</keyword>
<keyword evidence="1" id="KW-0812">Transmembrane</keyword>
<dbReference type="EMBL" id="WNYA01000003">
    <property type="protein sequence ID" value="KAG8581923.1"/>
    <property type="molecule type" value="Genomic_DNA"/>
</dbReference>
<evidence type="ECO:0000313" key="2">
    <source>
        <dbReference type="EMBL" id="KAG8581923.1"/>
    </source>
</evidence>
<name>A0AAV7CA72_ENGPU</name>
<keyword evidence="1" id="KW-0472">Membrane</keyword>
<keyword evidence="1" id="KW-1133">Transmembrane helix</keyword>
<evidence type="ECO:0000256" key="1">
    <source>
        <dbReference type="SAM" id="Phobius"/>
    </source>
</evidence>
<protein>
    <submittedName>
        <fullName evidence="2">Uncharacterized protein</fullName>
    </submittedName>
</protein>
<sequence length="95" mass="11645">MSCMLCYNCGLYIVRYLSCRAFWKYSSVLYFWESMYTYIQRFFYICGIQINNKQTFAFLRERHSSNNMHTLLLLLIILLQLFLYSVLYFILQLLQ</sequence>
<reference evidence="2" key="1">
    <citation type="thesis" date="2020" institute="ProQuest LLC" country="789 East Eisenhower Parkway, Ann Arbor, MI, USA">
        <title>Comparative Genomics and Chromosome Evolution.</title>
        <authorList>
            <person name="Mudd A.B."/>
        </authorList>
    </citation>
    <scope>NUCLEOTIDE SEQUENCE</scope>
    <source>
        <strain evidence="2">237g6f4</strain>
        <tissue evidence="2">Blood</tissue>
    </source>
</reference>
<accession>A0AAV7CA72</accession>